<dbReference type="EMBL" id="UOFL01000036">
    <property type="protein sequence ID" value="VAW72378.1"/>
    <property type="molecule type" value="Genomic_DNA"/>
</dbReference>
<evidence type="ECO:0000256" key="5">
    <source>
        <dbReference type="ARBA" id="ARBA00022989"/>
    </source>
</evidence>
<dbReference type="PANTHER" id="PTHR10266">
    <property type="entry name" value="CYTOCHROME C1"/>
    <property type="match status" value="1"/>
</dbReference>
<dbReference type="PRINTS" id="PR00603">
    <property type="entry name" value="CYTOCHROMEC1"/>
</dbReference>
<dbReference type="SUPFAM" id="SSF46626">
    <property type="entry name" value="Cytochrome c"/>
    <property type="match status" value="1"/>
</dbReference>
<dbReference type="InterPro" id="IPR009056">
    <property type="entry name" value="Cyt_c-like_dom"/>
</dbReference>
<dbReference type="InterPro" id="IPR036909">
    <property type="entry name" value="Cyt_c-like_dom_sf"/>
</dbReference>
<evidence type="ECO:0000313" key="10">
    <source>
        <dbReference type="EMBL" id="VAW72378.1"/>
    </source>
</evidence>
<dbReference type="GO" id="GO:0009055">
    <property type="term" value="F:electron transfer activity"/>
    <property type="evidence" value="ECO:0007669"/>
    <property type="project" value="InterPro"/>
</dbReference>
<feature type="transmembrane region" description="Helical" evidence="8">
    <location>
        <begin position="234"/>
        <end position="252"/>
    </location>
</feature>
<evidence type="ECO:0000256" key="3">
    <source>
        <dbReference type="ARBA" id="ARBA00022692"/>
    </source>
</evidence>
<dbReference type="AlphaFoldDB" id="A0A3B0XVM0"/>
<proteinExistence type="predicted"/>
<keyword evidence="4" id="KW-0479">Metal-binding</keyword>
<evidence type="ECO:0000256" key="4">
    <source>
        <dbReference type="ARBA" id="ARBA00022723"/>
    </source>
</evidence>
<name>A0A3B0XVM0_9ZZZZ</name>
<sequence>MKKLILALLFIPILSIASGGGPKLDQVTIDVSNISTLQRGAKIFVNYCMGCHSLKYVSYGRLAKDLSLTENQVYKYMVGTHKEKKRLSDYMITALSKAQAKRFYGGTPPDLSTISRARGDNWLYTYLRSFYVDKSDKNLPFGVNNIVFDKVSMPHVMIKLQGEQTAQFEPYYVTNDKGEKIKKKRFVGFLPVNAEGLSQAELDKKAKAFDNTTRDLVTFLSYVGDPGKLARHAVGFWVLLFLIVFTLLAYLMKKEFWRDIH</sequence>
<dbReference type="PROSITE" id="PS51007">
    <property type="entry name" value="CYTC"/>
    <property type="match status" value="1"/>
</dbReference>
<accession>A0A3B0XVM0</accession>
<keyword evidence="2" id="KW-0349">Heme</keyword>
<dbReference type="Pfam" id="PF02167">
    <property type="entry name" value="Cytochrom_C1"/>
    <property type="match status" value="1"/>
</dbReference>
<reference evidence="10" key="1">
    <citation type="submission" date="2018-06" db="EMBL/GenBank/DDBJ databases">
        <authorList>
            <person name="Zhirakovskaya E."/>
        </authorList>
    </citation>
    <scope>NUCLEOTIDE SEQUENCE</scope>
</reference>
<gene>
    <name evidence="10" type="ORF">MNBD_GAMMA12-1762</name>
</gene>
<evidence type="ECO:0000256" key="7">
    <source>
        <dbReference type="ARBA" id="ARBA00023136"/>
    </source>
</evidence>
<dbReference type="GO" id="GO:0016020">
    <property type="term" value="C:membrane"/>
    <property type="evidence" value="ECO:0007669"/>
    <property type="project" value="UniProtKB-SubCell"/>
</dbReference>
<dbReference type="GO" id="GO:0020037">
    <property type="term" value="F:heme binding"/>
    <property type="evidence" value="ECO:0007669"/>
    <property type="project" value="InterPro"/>
</dbReference>
<keyword evidence="6" id="KW-0408">Iron</keyword>
<evidence type="ECO:0000256" key="8">
    <source>
        <dbReference type="SAM" id="Phobius"/>
    </source>
</evidence>
<dbReference type="InterPro" id="IPR002326">
    <property type="entry name" value="Cyt_c1"/>
</dbReference>
<evidence type="ECO:0000256" key="6">
    <source>
        <dbReference type="ARBA" id="ARBA00023004"/>
    </source>
</evidence>
<keyword evidence="5 8" id="KW-1133">Transmembrane helix</keyword>
<comment type="subcellular location">
    <subcellularLocation>
        <location evidence="1">Membrane</location>
    </subcellularLocation>
</comment>
<dbReference type="Gene3D" id="1.20.5.100">
    <property type="entry name" value="Cytochrome c1, transmembrane anchor, C-terminal"/>
    <property type="match status" value="1"/>
</dbReference>
<dbReference type="Gene3D" id="1.10.760.10">
    <property type="entry name" value="Cytochrome c-like domain"/>
    <property type="match status" value="1"/>
</dbReference>
<evidence type="ECO:0000256" key="2">
    <source>
        <dbReference type="ARBA" id="ARBA00022617"/>
    </source>
</evidence>
<evidence type="ECO:0000259" key="9">
    <source>
        <dbReference type="PROSITE" id="PS51007"/>
    </source>
</evidence>
<feature type="domain" description="Cytochrome c" evidence="9">
    <location>
        <begin position="35"/>
        <end position="176"/>
    </location>
</feature>
<dbReference type="GO" id="GO:0046872">
    <property type="term" value="F:metal ion binding"/>
    <property type="evidence" value="ECO:0007669"/>
    <property type="project" value="UniProtKB-KW"/>
</dbReference>
<dbReference type="PANTHER" id="PTHR10266:SF3">
    <property type="entry name" value="CYTOCHROME C1, HEME PROTEIN, MITOCHONDRIAL"/>
    <property type="match status" value="1"/>
</dbReference>
<organism evidence="10">
    <name type="scientific">hydrothermal vent metagenome</name>
    <dbReference type="NCBI Taxonomy" id="652676"/>
    <lineage>
        <taxon>unclassified sequences</taxon>
        <taxon>metagenomes</taxon>
        <taxon>ecological metagenomes</taxon>
    </lineage>
</organism>
<keyword evidence="3 8" id="KW-0812">Transmembrane</keyword>
<protein>
    <submittedName>
        <fullName evidence="10">Ubiquinol-cytochrome C reductase, cytochrome C1 subunit</fullName>
    </submittedName>
</protein>
<evidence type="ECO:0000256" key="1">
    <source>
        <dbReference type="ARBA" id="ARBA00004370"/>
    </source>
</evidence>
<keyword evidence="7 8" id="KW-0472">Membrane</keyword>